<dbReference type="AlphaFoldDB" id="A0A918XCL3"/>
<evidence type="ECO:0000313" key="8">
    <source>
        <dbReference type="EMBL" id="GHD24173.1"/>
    </source>
</evidence>
<accession>A0A918XCL3</accession>
<dbReference type="PANTHER" id="PTHR43085">
    <property type="entry name" value="HEXOKINASE FAMILY MEMBER"/>
    <property type="match status" value="1"/>
</dbReference>
<dbReference type="SUPFAM" id="SSF53613">
    <property type="entry name" value="Ribokinase-like"/>
    <property type="match status" value="1"/>
</dbReference>
<dbReference type="Pfam" id="PF00294">
    <property type="entry name" value="PfkB"/>
    <property type="match status" value="1"/>
</dbReference>
<feature type="domain" description="Carbohydrate kinase PfkB" evidence="7">
    <location>
        <begin position="5"/>
        <end position="311"/>
    </location>
</feature>
<keyword evidence="2 6" id="KW-0808">Transferase</keyword>
<evidence type="ECO:0000256" key="6">
    <source>
        <dbReference type="RuleBase" id="RU003704"/>
    </source>
</evidence>
<reference evidence="8 9" key="1">
    <citation type="journal article" date="2014" name="Int. J. Syst. Evol. Microbiol.">
        <title>Complete genome sequence of Corynebacterium casei LMG S-19264T (=DSM 44701T), isolated from a smear-ripened cheese.</title>
        <authorList>
            <consortium name="US DOE Joint Genome Institute (JGI-PGF)"/>
            <person name="Walter F."/>
            <person name="Albersmeier A."/>
            <person name="Kalinowski J."/>
            <person name="Ruckert C."/>
        </authorList>
    </citation>
    <scope>NUCLEOTIDE SEQUENCE [LARGE SCALE GENOMIC DNA]</scope>
    <source>
        <strain evidence="8 9">KCTC 19473</strain>
    </source>
</reference>
<dbReference type="CDD" id="cd01167">
    <property type="entry name" value="bac_FRK"/>
    <property type="match status" value="1"/>
</dbReference>
<keyword evidence="9" id="KW-1185">Reference proteome</keyword>
<dbReference type="InterPro" id="IPR050306">
    <property type="entry name" value="PfkB_Carbo_kinase"/>
</dbReference>
<dbReference type="PROSITE" id="PS00584">
    <property type="entry name" value="PFKB_KINASES_2"/>
    <property type="match status" value="1"/>
</dbReference>
<evidence type="ECO:0000313" key="9">
    <source>
        <dbReference type="Proteomes" id="UP000654947"/>
    </source>
</evidence>
<keyword evidence="3" id="KW-0547">Nucleotide-binding</keyword>
<dbReference type="Gene3D" id="3.40.1190.20">
    <property type="match status" value="1"/>
</dbReference>
<dbReference type="InterPro" id="IPR011611">
    <property type="entry name" value="PfkB_dom"/>
</dbReference>
<keyword evidence="5" id="KW-0067">ATP-binding</keyword>
<dbReference type="RefSeq" id="WP_193517795.1">
    <property type="nucleotide sequence ID" value="NZ_BMXL01000008.1"/>
</dbReference>
<comment type="caution">
    <text evidence="8">The sequence shown here is derived from an EMBL/GenBank/DDBJ whole genome shotgun (WGS) entry which is preliminary data.</text>
</comment>
<organism evidence="8 9">
    <name type="scientific">Nocardiopsis kunsanensis</name>
    <dbReference type="NCBI Taxonomy" id="141693"/>
    <lineage>
        <taxon>Bacteria</taxon>
        <taxon>Bacillati</taxon>
        <taxon>Actinomycetota</taxon>
        <taxon>Actinomycetes</taxon>
        <taxon>Streptosporangiales</taxon>
        <taxon>Nocardiopsidaceae</taxon>
        <taxon>Nocardiopsis</taxon>
    </lineage>
</organism>
<dbReference type="PRINTS" id="PR00990">
    <property type="entry name" value="RIBOKINASE"/>
</dbReference>
<keyword evidence="4 6" id="KW-0418">Kinase</keyword>
<dbReference type="EMBL" id="BMXL01000008">
    <property type="protein sequence ID" value="GHD24173.1"/>
    <property type="molecule type" value="Genomic_DNA"/>
</dbReference>
<dbReference type="GO" id="GO:0006000">
    <property type="term" value="P:fructose metabolic process"/>
    <property type="evidence" value="ECO:0007669"/>
    <property type="project" value="UniProtKB-ARBA"/>
</dbReference>
<dbReference type="PANTHER" id="PTHR43085:SF1">
    <property type="entry name" value="PSEUDOURIDINE KINASE-RELATED"/>
    <property type="match status" value="1"/>
</dbReference>
<dbReference type="GO" id="GO:0008865">
    <property type="term" value="F:fructokinase activity"/>
    <property type="evidence" value="ECO:0007669"/>
    <property type="project" value="UniProtKB-ARBA"/>
</dbReference>
<evidence type="ECO:0000256" key="5">
    <source>
        <dbReference type="ARBA" id="ARBA00022840"/>
    </source>
</evidence>
<proteinExistence type="inferred from homology"/>
<name>A0A918XCL3_9ACTN</name>
<evidence type="ECO:0000256" key="2">
    <source>
        <dbReference type="ARBA" id="ARBA00022679"/>
    </source>
</evidence>
<dbReference type="Proteomes" id="UP000654947">
    <property type="component" value="Unassembled WGS sequence"/>
</dbReference>
<dbReference type="InterPro" id="IPR002139">
    <property type="entry name" value="Ribo/fructo_kinase"/>
</dbReference>
<evidence type="ECO:0000256" key="3">
    <source>
        <dbReference type="ARBA" id="ARBA00022741"/>
    </source>
</evidence>
<protein>
    <submittedName>
        <fullName evidence="8">Fructokinase</fullName>
    </submittedName>
</protein>
<dbReference type="GO" id="GO:0005524">
    <property type="term" value="F:ATP binding"/>
    <property type="evidence" value="ECO:0007669"/>
    <property type="project" value="UniProtKB-KW"/>
</dbReference>
<gene>
    <name evidence="8" type="ORF">GCM10007147_19890</name>
</gene>
<comment type="similarity">
    <text evidence="1 6">Belongs to the carbohydrate kinase PfkB family.</text>
</comment>
<evidence type="ECO:0000256" key="4">
    <source>
        <dbReference type="ARBA" id="ARBA00022777"/>
    </source>
</evidence>
<dbReference type="InterPro" id="IPR029056">
    <property type="entry name" value="Ribokinase-like"/>
</dbReference>
<evidence type="ECO:0000256" key="1">
    <source>
        <dbReference type="ARBA" id="ARBA00010688"/>
    </source>
</evidence>
<dbReference type="InterPro" id="IPR002173">
    <property type="entry name" value="Carboh/pur_kinase_PfkB_CS"/>
</dbReference>
<evidence type="ECO:0000259" key="7">
    <source>
        <dbReference type="Pfam" id="PF00294"/>
    </source>
</evidence>
<sequence>MSEPRLVVVGENVMDLLPTPHGPDVLRAAPGGGPANTAVAAARLGVPTRLLARIGSDEFGVRIRARLLAEGLDPGGLIEAEEPSALAMATVRDDGSAHYDFRMADAADWFWRPDELPEQLPPSATALHAASIALFREPGATLIEALMGREAARGEVTLSIDPNIRGDVIGDPDTARALALRHLAQAHLVKASDEDLAFLFPDLSTGRAARAIAGLGPCLVVVTLGAEGALAVHGGSEVVVPAPKVEVTDTVGAGDSFMGALLHWLDRTGRLGSAPAARLAGLDEGDLHALLTHAATAAARTVTRVGADPPTEVELGTPDRTG</sequence>